<gene>
    <name evidence="15" type="primary">RvY_14488-1</name>
    <name evidence="15" type="synonym">RvY_14488.1</name>
    <name evidence="15" type="ORF">RvY_14488</name>
</gene>
<organism evidence="15 16">
    <name type="scientific">Ramazzottius varieornatus</name>
    <name type="common">Water bear</name>
    <name type="synonym">Tardigrade</name>
    <dbReference type="NCBI Taxonomy" id="947166"/>
    <lineage>
        <taxon>Eukaryota</taxon>
        <taxon>Metazoa</taxon>
        <taxon>Ecdysozoa</taxon>
        <taxon>Tardigrada</taxon>
        <taxon>Eutardigrada</taxon>
        <taxon>Parachela</taxon>
        <taxon>Hypsibioidea</taxon>
        <taxon>Ramazzottiidae</taxon>
        <taxon>Ramazzottius</taxon>
    </lineage>
</organism>
<feature type="binding site" evidence="13">
    <location>
        <position position="232"/>
    </location>
    <ligand>
        <name>Mg(2+)</name>
        <dbReference type="ChEBI" id="CHEBI:18420"/>
        <label>2</label>
    </ligand>
</feature>
<keyword evidence="16" id="KW-1185">Reference proteome</keyword>
<protein>
    <recommendedName>
        <fullName evidence="14">Phosphomannomutase</fullName>
        <ecNumber evidence="14">5.4.2.8</ecNumber>
    </recommendedName>
</protein>
<dbReference type="SFLD" id="SFLDS00003">
    <property type="entry name" value="Haloacid_Dehalogenase"/>
    <property type="match status" value="1"/>
</dbReference>
<feature type="binding site" evidence="12">
    <location>
        <position position="147"/>
    </location>
    <ligand>
        <name>alpha-D-mannose 1-phosphate</name>
        <dbReference type="ChEBI" id="CHEBI:58409"/>
    </ligand>
</feature>
<comment type="catalytic activity">
    <reaction evidence="1 14">
        <text>alpha-D-mannose 1-phosphate = D-mannose 6-phosphate</text>
        <dbReference type="Rhea" id="RHEA:11140"/>
        <dbReference type="ChEBI" id="CHEBI:58409"/>
        <dbReference type="ChEBI" id="CHEBI:58735"/>
        <dbReference type="EC" id="5.4.2.8"/>
    </reaction>
</comment>
<evidence type="ECO:0000256" key="6">
    <source>
        <dbReference type="ARBA" id="ARBA00011738"/>
    </source>
</evidence>
<keyword evidence="10 14" id="KW-0413">Isomerase</keyword>
<dbReference type="OrthoDB" id="10264771at2759"/>
<feature type="binding site" evidence="12">
    <location>
        <position position="185"/>
    </location>
    <ligand>
        <name>alpha-D-mannose 1-phosphate</name>
        <dbReference type="ChEBI" id="CHEBI:58409"/>
    </ligand>
</feature>
<feature type="binding site" evidence="12">
    <location>
        <position position="26"/>
    </location>
    <ligand>
        <name>alpha-D-mannose 1-phosphate</name>
        <dbReference type="ChEBI" id="CHEBI:58409"/>
    </ligand>
</feature>
<dbReference type="UniPathway" id="UPA00126">
    <property type="reaction ID" value="UER00424"/>
</dbReference>
<comment type="pathway">
    <text evidence="4 14">Nucleotide-sugar biosynthesis; GDP-alpha-D-mannose biosynthesis; alpha-D-mannose 1-phosphate from D-fructose 6-phosphate: step 2/2.</text>
</comment>
<dbReference type="InterPro" id="IPR023214">
    <property type="entry name" value="HAD_sf"/>
</dbReference>
<dbReference type="EMBL" id="BDGG01000010">
    <property type="protein sequence ID" value="GAV04172.1"/>
    <property type="molecule type" value="Genomic_DNA"/>
</dbReference>
<evidence type="ECO:0000256" key="2">
    <source>
        <dbReference type="ARBA" id="ARBA00002564"/>
    </source>
</evidence>
<comment type="cofactor">
    <cofactor evidence="13">
        <name>Mg(2+)</name>
        <dbReference type="ChEBI" id="CHEBI:18420"/>
    </cofactor>
</comment>
<comment type="caution">
    <text evidence="15">The sequence shown here is derived from an EMBL/GenBank/DDBJ whole genome shotgun (WGS) entry which is preliminary data.</text>
</comment>
<evidence type="ECO:0000256" key="10">
    <source>
        <dbReference type="ARBA" id="ARBA00023235"/>
    </source>
</evidence>
<evidence type="ECO:0000256" key="7">
    <source>
        <dbReference type="ARBA" id="ARBA00022490"/>
    </source>
</evidence>
<dbReference type="InterPro" id="IPR036412">
    <property type="entry name" value="HAD-like_sf"/>
</dbReference>
<dbReference type="SFLD" id="SFLDF00445">
    <property type="entry name" value="alpha-phosphomannomutase"/>
    <property type="match status" value="1"/>
</dbReference>
<dbReference type="GO" id="GO:0005829">
    <property type="term" value="C:cytosol"/>
    <property type="evidence" value="ECO:0007669"/>
    <property type="project" value="TreeGrafter"/>
</dbReference>
<feature type="binding site" evidence="12">
    <location>
        <position position="140"/>
    </location>
    <ligand>
        <name>alpha-D-mannose 1-phosphate</name>
        <dbReference type="ChEBI" id="CHEBI:58409"/>
    </ligand>
</feature>
<dbReference type="Gene3D" id="3.30.1240.20">
    <property type="match status" value="1"/>
</dbReference>
<dbReference type="CDD" id="cd02585">
    <property type="entry name" value="HAD_PMM"/>
    <property type="match status" value="1"/>
</dbReference>
<feature type="binding site" evidence="12">
    <location>
        <position position="187"/>
    </location>
    <ligand>
        <name>alpha-D-mannose 1-phosphate</name>
        <dbReference type="ChEBI" id="CHEBI:58409"/>
    </ligand>
</feature>
<keyword evidence="9 13" id="KW-0460">Magnesium</keyword>
<evidence type="ECO:0000313" key="15">
    <source>
        <dbReference type="EMBL" id="GAV04172.1"/>
    </source>
</evidence>
<dbReference type="InterPro" id="IPR043169">
    <property type="entry name" value="PMM_cap"/>
</dbReference>
<feature type="binding site" evidence="13">
    <location>
        <position position="17"/>
    </location>
    <ligand>
        <name>Mg(2+)</name>
        <dbReference type="ChEBI" id="CHEBI:18420"/>
        <label>1</label>
    </ligand>
</feature>
<dbReference type="GO" id="GO:0046872">
    <property type="term" value="F:metal ion binding"/>
    <property type="evidence" value="ECO:0007669"/>
    <property type="project" value="UniProtKB-KW"/>
</dbReference>
<dbReference type="Proteomes" id="UP000186922">
    <property type="component" value="Unassembled WGS sequence"/>
</dbReference>
<evidence type="ECO:0000256" key="13">
    <source>
        <dbReference type="PIRSR" id="PIRSR605002-3"/>
    </source>
</evidence>
<dbReference type="SUPFAM" id="SSF56784">
    <property type="entry name" value="HAD-like"/>
    <property type="match status" value="1"/>
</dbReference>
<keyword evidence="7 14" id="KW-0963">Cytoplasm</keyword>
<evidence type="ECO:0000256" key="11">
    <source>
        <dbReference type="PIRSR" id="PIRSR605002-1"/>
    </source>
</evidence>
<dbReference type="PANTHER" id="PTHR10466:SF0">
    <property type="entry name" value="PHOSPHOMANNOMUTASE"/>
    <property type="match status" value="1"/>
</dbReference>
<proteinExistence type="inferred from homology"/>
<dbReference type="Gene3D" id="3.40.50.1000">
    <property type="entry name" value="HAD superfamily/HAD-like"/>
    <property type="match status" value="1"/>
</dbReference>
<reference evidence="15 16" key="1">
    <citation type="journal article" date="2016" name="Nat. Commun.">
        <title>Extremotolerant tardigrade genome and improved radiotolerance of human cultured cells by tardigrade-unique protein.</title>
        <authorList>
            <person name="Hashimoto T."/>
            <person name="Horikawa D.D."/>
            <person name="Saito Y."/>
            <person name="Kuwahara H."/>
            <person name="Kozuka-Hata H."/>
            <person name="Shin-I T."/>
            <person name="Minakuchi Y."/>
            <person name="Ohishi K."/>
            <person name="Motoyama A."/>
            <person name="Aizu T."/>
            <person name="Enomoto A."/>
            <person name="Kondo K."/>
            <person name="Tanaka S."/>
            <person name="Hara Y."/>
            <person name="Koshikawa S."/>
            <person name="Sagara H."/>
            <person name="Miura T."/>
            <person name="Yokobori S."/>
            <person name="Miyagawa K."/>
            <person name="Suzuki Y."/>
            <person name="Kubo T."/>
            <person name="Oyama M."/>
            <person name="Kohara Y."/>
            <person name="Fujiyama A."/>
            <person name="Arakawa K."/>
            <person name="Katayama T."/>
            <person name="Toyoda A."/>
            <person name="Kunieda T."/>
        </authorList>
    </citation>
    <scope>NUCLEOTIDE SEQUENCE [LARGE SCALE GENOMIC DNA]</scope>
    <source>
        <strain evidence="15 16">YOKOZUNA-1</strain>
    </source>
</reference>
<comment type="function">
    <text evidence="2 14">Involved in the synthesis of the GDP-mannose and dolichol-phosphate-mannose required for a number of critical mannosyl transfer reactions.</text>
</comment>
<dbReference type="PANTHER" id="PTHR10466">
    <property type="entry name" value="PHOSPHOMANNOMUTASE"/>
    <property type="match status" value="1"/>
</dbReference>
<evidence type="ECO:0000256" key="1">
    <source>
        <dbReference type="ARBA" id="ARBA00000586"/>
    </source>
</evidence>
<dbReference type="NCBIfam" id="TIGR01484">
    <property type="entry name" value="HAD-SF-IIB"/>
    <property type="match status" value="1"/>
</dbReference>
<feature type="active site" description="Nucleophile" evidence="11">
    <location>
        <position position="17"/>
    </location>
</feature>
<evidence type="ECO:0000256" key="8">
    <source>
        <dbReference type="ARBA" id="ARBA00022723"/>
    </source>
</evidence>
<feature type="binding site" evidence="13">
    <location>
        <position position="19"/>
    </location>
    <ligand>
        <name>Mg(2+)</name>
        <dbReference type="ChEBI" id="CHEBI:18420"/>
        <label>1</label>
    </ligand>
</feature>
<dbReference type="Pfam" id="PF03332">
    <property type="entry name" value="PMM"/>
    <property type="match status" value="1"/>
</dbReference>
<dbReference type="FunFam" id="3.30.1240.20:FF:000001">
    <property type="entry name" value="Phosphomannomutase"/>
    <property type="match status" value="1"/>
</dbReference>
<evidence type="ECO:0000256" key="9">
    <source>
        <dbReference type="ARBA" id="ARBA00022842"/>
    </source>
</evidence>
<comment type="similarity">
    <text evidence="5 14">Belongs to the eukaryotic PMM family.</text>
</comment>
<comment type="subunit">
    <text evidence="6 14">Homodimer.</text>
</comment>
<evidence type="ECO:0000256" key="14">
    <source>
        <dbReference type="RuleBase" id="RU361118"/>
    </source>
</evidence>
<feature type="binding site" evidence="13">
    <location>
        <position position="229"/>
    </location>
    <ligand>
        <name>Mg(2+)</name>
        <dbReference type="ChEBI" id="CHEBI:18420"/>
        <label>1</label>
    </ligand>
</feature>
<dbReference type="GO" id="GO:0061728">
    <property type="term" value="P:GDP-mannose biosynthetic process from mannose"/>
    <property type="evidence" value="ECO:0007669"/>
    <property type="project" value="UniProtKB-ARBA"/>
</dbReference>
<sequence length="252" mass="28652">MTSASDNRSGDTILLFDVDGTLTKSRVTITPEMKAFMEDLRKKVQVGIVGGSDLAKIAEQMSGFEEARKFDYLFSENGLVAYKRGKLIHEVSIQEFLGEEKLQDFINYALRYLSELRLPCKRGTFIEFRKGMLNVCPVGRSCTQAERDAFFEFDKVHGIRDKMAADFRQKFAKDGLVFSIGGQISLDVFPKGWDKTYCLDQLVKDGYKTIHFFGDKTMPGGNDYEIFEDPRTIGHTVTSPEDTRRQVSELFP</sequence>
<feature type="binding site" evidence="13">
    <location>
        <position position="227"/>
    </location>
    <ligand>
        <name>Mg(2+)</name>
        <dbReference type="ChEBI" id="CHEBI:18420"/>
        <label>1</label>
    </ligand>
</feature>
<dbReference type="SFLD" id="SFLDG01140">
    <property type="entry name" value="C2.B:_Phosphomannomutase_and_P"/>
    <property type="match status" value="1"/>
</dbReference>
<comment type="subcellular location">
    <subcellularLocation>
        <location evidence="3 14">Cytoplasm</location>
    </subcellularLocation>
</comment>
<dbReference type="InterPro" id="IPR005002">
    <property type="entry name" value="PMM"/>
</dbReference>
<feature type="active site" description="Nucleophile" evidence="11">
    <location>
        <position position="19"/>
    </location>
</feature>
<dbReference type="EC" id="5.4.2.8" evidence="14"/>
<evidence type="ECO:0000256" key="5">
    <source>
        <dbReference type="ARBA" id="ARBA00009736"/>
    </source>
</evidence>
<accession>A0A1D1VRH8</accession>
<evidence type="ECO:0000256" key="12">
    <source>
        <dbReference type="PIRSR" id="PIRSR605002-2"/>
    </source>
</evidence>
<dbReference type="SFLD" id="SFLDG01143">
    <property type="entry name" value="C2.B.3:_Phosphomannomutase_Lik"/>
    <property type="match status" value="1"/>
</dbReference>
<evidence type="ECO:0000313" key="16">
    <source>
        <dbReference type="Proteomes" id="UP000186922"/>
    </source>
</evidence>
<dbReference type="InterPro" id="IPR006379">
    <property type="entry name" value="HAD-SF_hydro_IIB"/>
</dbReference>
<dbReference type="GO" id="GO:0006487">
    <property type="term" value="P:protein N-linked glycosylation"/>
    <property type="evidence" value="ECO:0007669"/>
    <property type="project" value="TreeGrafter"/>
</dbReference>
<name>A0A1D1VRH8_RAMVA</name>
<dbReference type="FunFam" id="3.40.50.1000:FF:000216">
    <property type="entry name" value="Phosphomannomutase"/>
    <property type="match status" value="1"/>
</dbReference>
<dbReference type="GO" id="GO:0004615">
    <property type="term" value="F:phosphomannomutase activity"/>
    <property type="evidence" value="ECO:0007669"/>
    <property type="project" value="UniProtKB-EC"/>
</dbReference>
<evidence type="ECO:0000256" key="4">
    <source>
        <dbReference type="ARBA" id="ARBA00004699"/>
    </source>
</evidence>
<dbReference type="STRING" id="947166.A0A1D1VRH8"/>
<evidence type="ECO:0000256" key="3">
    <source>
        <dbReference type="ARBA" id="ARBA00004496"/>
    </source>
</evidence>
<feature type="binding site" evidence="13">
    <location>
        <position position="215"/>
    </location>
    <ligand>
        <name>Mg(2+)</name>
        <dbReference type="ChEBI" id="CHEBI:18420"/>
        <label>1</label>
    </ligand>
</feature>
<dbReference type="AlphaFoldDB" id="A0A1D1VRH8"/>
<feature type="binding site" evidence="12">
    <location>
        <position position="129"/>
    </location>
    <ligand>
        <name>alpha-D-mannose 1-phosphate</name>
        <dbReference type="ChEBI" id="CHEBI:58409"/>
    </ligand>
</feature>
<keyword evidence="8 13" id="KW-0479">Metal-binding</keyword>